<evidence type="ECO:0000256" key="8">
    <source>
        <dbReference type="ARBA" id="ARBA00023136"/>
    </source>
</evidence>
<protein>
    <submittedName>
        <fullName evidence="10">Cobalt/nickel transport system ATP-binding protein</fullName>
    </submittedName>
</protein>
<dbReference type="InterPro" id="IPR015856">
    <property type="entry name" value="ABC_transpr_CbiO/EcfA_su"/>
</dbReference>
<evidence type="ECO:0000313" key="11">
    <source>
        <dbReference type="Proteomes" id="UP000184088"/>
    </source>
</evidence>
<dbReference type="Gene3D" id="3.40.50.300">
    <property type="entry name" value="P-loop containing nucleotide triphosphate hydrolases"/>
    <property type="match status" value="1"/>
</dbReference>
<dbReference type="InterPro" id="IPR017871">
    <property type="entry name" value="ABC_transporter-like_CS"/>
</dbReference>
<dbReference type="SMART" id="SM00382">
    <property type="entry name" value="AAA"/>
    <property type="match status" value="1"/>
</dbReference>
<reference evidence="10 11" key="1">
    <citation type="submission" date="2016-11" db="EMBL/GenBank/DDBJ databases">
        <authorList>
            <person name="Jaros S."/>
            <person name="Januszkiewicz K."/>
            <person name="Wedrychowicz H."/>
        </authorList>
    </citation>
    <scope>NUCLEOTIDE SEQUENCE [LARGE SCALE GENOMIC DNA]</scope>
    <source>
        <strain evidence="10 11">DSM 17918</strain>
    </source>
</reference>
<dbReference type="Proteomes" id="UP000184088">
    <property type="component" value="Unassembled WGS sequence"/>
</dbReference>
<keyword evidence="3" id="KW-0813">Transport</keyword>
<evidence type="ECO:0000256" key="4">
    <source>
        <dbReference type="ARBA" id="ARBA00022475"/>
    </source>
</evidence>
<dbReference type="EMBL" id="FQVH01000024">
    <property type="protein sequence ID" value="SHF46673.1"/>
    <property type="molecule type" value="Genomic_DNA"/>
</dbReference>
<keyword evidence="5" id="KW-0547">Nucleotide-binding</keyword>
<evidence type="ECO:0000256" key="1">
    <source>
        <dbReference type="ARBA" id="ARBA00004202"/>
    </source>
</evidence>
<evidence type="ECO:0000256" key="3">
    <source>
        <dbReference type="ARBA" id="ARBA00022448"/>
    </source>
</evidence>
<keyword evidence="6 10" id="KW-0067">ATP-binding</keyword>
<dbReference type="Pfam" id="PF00005">
    <property type="entry name" value="ABC_tran"/>
    <property type="match status" value="1"/>
</dbReference>
<keyword evidence="8" id="KW-0472">Membrane</keyword>
<dbReference type="GO" id="GO:0042626">
    <property type="term" value="F:ATPase-coupled transmembrane transporter activity"/>
    <property type="evidence" value="ECO:0007669"/>
    <property type="project" value="TreeGrafter"/>
</dbReference>
<dbReference type="InterPro" id="IPR003439">
    <property type="entry name" value="ABC_transporter-like_ATP-bd"/>
</dbReference>
<dbReference type="CDD" id="cd03225">
    <property type="entry name" value="ABC_cobalt_CbiO_domain1"/>
    <property type="match status" value="1"/>
</dbReference>
<comment type="similarity">
    <text evidence="2">Belongs to the ABC transporter superfamily.</text>
</comment>
<dbReference type="RefSeq" id="WP_073344724.1">
    <property type="nucleotide sequence ID" value="NZ_FQVH01000024.1"/>
</dbReference>
<dbReference type="GO" id="GO:0005524">
    <property type="term" value="F:ATP binding"/>
    <property type="evidence" value="ECO:0007669"/>
    <property type="project" value="UniProtKB-KW"/>
</dbReference>
<dbReference type="InterPro" id="IPR003593">
    <property type="entry name" value="AAA+_ATPase"/>
</dbReference>
<dbReference type="SUPFAM" id="SSF52540">
    <property type="entry name" value="P-loop containing nucleoside triphosphate hydrolases"/>
    <property type="match status" value="1"/>
</dbReference>
<gene>
    <name evidence="10" type="ORF">SAMN02746089_01968</name>
</gene>
<organism evidence="10 11">
    <name type="scientific">Caldanaerobius fijiensis DSM 17918</name>
    <dbReference type="NCBI Taxonomy" id="1121256"/>
    <lineage>
        <taxon>Bacteria</taxon>
        <taxon>Bacillati</taxon>
        <taxon>Bacillota</taxon>
        <taxon>Clostridia</taxon>
        <taxon>Thermoanaerobacterales</taxon>
        <taxon>Thermoanaerobacteraceae</taxon>
        <taxon>Caldanaerobius</taxon>
    </lineage>
</organism>
<dbReference type="GO" id="GO:0016887">
    <property type="term" value="F:ATP hydrolysis activity"/>
    <property type="evidence" value="ECO:0007669"/>
    <property type="project" value="InterPro"/>
</dbReference>
<evidence type="ECO:0000256" key="5">
    <source>
        <dbReference type="ARBA" id="ARBA00022741"/>
    </source>
</evidence>
<feature type="domain" description="ABC transporter" evidence="9">
    <location>
        <begin position="9"/>
        <end position="246"/>
    </location>
</feature>
<sequence>MKDTVDIIFELKNVSYFYAGSIPALVDVSLEIKRGEKIVILGANGCGKSTLMKIMDGLLFPSKGEFVAFGKVISEKELNKSPYEFRKRVGLVFQDSDVQLFSPSVYDEVAFGPLQLNEKPEDVREKVNGILKDFGIWDLKDRPPHRLSGGEKKKVALASVMAINPEVLLLDEPTNGLDPRSKKWLVNKLLELNRKGTTIIIATHDLDVEKILSDRVVIMNEGHRIEFVGVPDKVFLDEELLASVNLV</sequence>
<dbReference type="AlphaFoldDB" id="A0A1M5BVT1"/>
<dbReference type="InterPro" id="IPR050095">
    <property type="entry name" value="ECF_ABC_transporter_ATP-bd"/>
</dbReference>
<evidence type="ECO:0000259" key="9">
    <source>
        <dbReference type="PROSITE" id="PS50893"/>
    </source>
</evidence>
<dbReference type="STRING" id="1121256.SAMN02746089_01968"/>
<comment type="subcellular location">
    <subcellularLocation>
        <location evidence="1">Cell membrane</location>
        <topology evidence="1">Peripheral membrane protein</topology>
    </subcellularLocation>
</comment>
<dbReference type="PANTHER" id="PTHR43553">
    <property type="entry name" value="HEAVY METAL TRANSPORTER"/>
    <property type="match status" value="1"/>
</dbReference>
<dbReference type="PROSITE" id="PS00211">
    <property type="entry name" value="ABC_TRANSPORTER_1"/>
    <property type="match status" value="1"/>
</dbReference>
<dbReference type="FunFam" id="3.40.50.300:FF:000224">
    <property type="entry name" value="Energy-coupling factor transporter ATP-binding protein EcfA"/>
    <property type="match status" value="1"/>
</dbReference>
<dbReference type="GO" id="GO:0043190">
    <property type="term" value="C:ATP-binding cassette (ABC) transporter complex"/>
    <property type="evidence" value="ECO:0007669"/>
    <property type="project" value="TreeGrafter"/>
</dbReference>
<keyword evidence="4" id="KW-1003">Cell membrane</keyword>
<dbReference type="PROSITE" id="PS50893">
    <property type="entry name" value="ABC_TRANSPORTER_2"/>
    <property type="match status" value="1"/>
</dbReference>
<dbReference type="InterPro" id="IPR027417">
    <property type="entry name" value="P-loop_NTPase"/>
</dbReference>
<evidence type="ECO:0000256" key="2">
    <source>
        <dbReference type="ARBA" id="ARBA00005417"/>
    </source>
</evidence>
<evidence type="ECO:0000256" key="6">
    <source>
        <dbReference type="ARBA" id="ARBA00022840"/>
    </source>
</evidence>
<keyword evidence="7" id="KW-1278">Translocase</keyword>
<keyword evidence="11" id="KW-1185">Reference proteome</keyword>
<evidence type="ECO:0000256" key="7">
    <source>
        <dbReference type="ARBA" id="ARBA00022967"/>
    </source>
</evidence>
<evidence type="ECO:0000313" key="10">
    <source>
        <dbReference type="EMBL" id="SHF46673.1"/>
    </source>
</evidence>
<proteinExistence type="inferred from homology"/>
<name>A0A1M5BVT1_9THEO</name>
<dbReference type="OrthoDB" id="9814634at2"/>
<accession>A0A1M5BVT1</accession>